<organism evidence="3">
    <name type="scientific">Angiostrongylus costaricensis</name>
    <name type="common">Nematode worm</name>
    <dbReference type="NCBI Taxonomy" id="334426"/>
    <lineage>
        <taxon>Eukaryota</taxon>
        <taxon>Metazoa</taxon>
        <taxon>Ecdysozoa</taxon>
        <taxon>Nematoda</taxon>
        <taxon>Chromadorea</taxon>
        <taxon>Rhabditida</taxon>
        <taxon>Rhabditina</taxon>
        <taxon>Rhabditomorpha</taxon>
        <taxon>Strongyloidea</taxon>
        <taxon>Metastrongylidae</taxon>
        <taxon>Angiostrongylus</taxon>
    </lineage>
</organism>
<dbReference type="WBParaSite" id="ACOC_0000344801-mRNA-1">
    <property type="protein sequence ID" value="ACOC_0000344801-mRNA-1"/>
    <property type="gene ID" value="ACOC_0000344801"/>
</dbReference>
<dbReference type="OMA" id="ICTFEAR"/>
<gene>
    <name evidence="1" type="ORF">ACOC_LOCUS3449</name>
</gene>
<evidence type="ECO:0000313" key="1">
    <source>
        <dbReference type="EMBL" id="VDM55034.1"/>
    </source>
</evidence>
<keyword evidence="2" id="KW-1185">Reference proteome</keyword>
<evidence type="ECO:0000313" key="2">
    <source>
        <dbReference type="Proteomes" id="UP000267027"/>
    </source>
</evidence>
<dbReference type="AlphaFoldDB" id="A0A0R3PGM3"/>
<dbReference type="Proteomes" id="UP000267027">
    <property type="component" value="Unassembled WGS sequence"/>
</dbReference>
<sequence length="113" mass="13279">MNIDSFEQLTTGSGRLRLDWSRISTALTILVVYAPTSNYSEEEEAFCINLKKFYREDRTLFQVIVVDFNAKIEPRRTSEKRHMGTHELEWNELGEQLSEFIMMTKIIHGNSQF</sequence>
<protein>
    <submittedName>
        <fullName evidence="1 3">Uncharacterized protein</fullName>
    </submittedName>
</protein>
<dbReference type="EMBL" id="UYYA01001051">
    <property type="protein sequence ID" value="VDM55034.1"/>
    <property type="molecule type" value="Genomic_DNA"/>
</dbReference>
<name>A0A0R3PGM3_ANGCS</name>
<dbReference type="OrthoDB" id="5830544at2759"/>
<evidence type="ECO:0000313" key="3">
    <source>
        <dbReference type="WBParaSite" id="ACOC_0000344801-mRNA-1"/>
    </source>
</evidence>
<reference evidence="3" key="1">
    <citation type="submission" date="2017-02" db="UniProtKB">
        <authorList>
            <consortium name="WormBaseParasite"/>
        </authorList>
    </citation>
    <scope>IDENTIFICATION</scope>
</reference>
<dbReference type="InterPro" id="IPR036691">
    <property type="entry name" value="Endo/exonu/phosph_ase_sf"/>
</dbReference>
<dbReference type="STRING" id="334426.A0A0R3PGM3"/>
<proteinExistence type="predicted"/>
<accession>A0A0R3PGM3</accession>
<dbReference type="Gene3D" id="3.60.10.10">
    <property type="entry name" value="Endonuclease/exonuclease/phosphatase"/>
    <property type="match status" value="1"/>
</dbReference>
<reference evidence="1 2" key="2">
    <citation type="submission" date="2018-11" db="EMBL/GenBank/DDBJ databases">
        <authorList>
            <consortium name="Pathogen Informatics"/>
        </authorList>
    </citation>
    <scope>NUCLEOTIDE SEQUENCE [LARGE SCALE GENOMIC DNA]</scope>
    <source>
        <strain evidence="1 2">Costa Rica</strain>
    </source>
</reference>